<protein>
    <recommendedName>
        <fullName evidence="4">Retrotransposon gag domain-containing protein</fullName>
    </recommendedName>
</protein>
<evidence type="ECO:0000313" key="2">
    <source>
        <dbReference type="EMBL" id="KAH0770767.1"/>
    </source>
</evidence>
<comment type="caution">
    <text evidence="2">The sequence shown here is derived from an EMBL/GenBank/DDBJ whole genome shotgun (WGS) entry which is preliminary data.</text>
</comment>
<keyword evidence="1" id="KW-0175">Coiled coil</keyword>
<keyword evidence="3" id="KW-1185">Reference proteome</keyword>
<organism evidence="2 3">
    <name type="scientific">Solanum tuberosum</name>
    <name type="common">Potato</name>
    <dbReference type="NCBI Taxonomy" id="4113"/>
    <lineage>
        <taxon>Eukaryota</taxon>
        <taxon>Viridiplantae</taxon>
        <taxon>Streptophyta</taxon>
        <taxon>Embryophyta</taxon>
        <taxon>Tracheophyta</taxon>
        <taxon>Spermatophyta</taxon>
        <taxon>Magnoliopsida</taxon>
        <taxon>eudicotyledons</taxon>
        <taxon>Gunneridae</taxon>
        <taxon>Pentapetalae</taxon>
        <taxon>asterids</taxon>
        <taxon>lamiids</taxon>
        <taxon>Solanales</taxon>
        <taxon>Solanaceae</taxon>
        <taxon>Solanoideae</taxon>
        <taxon>Solaneae</taxon>
        <taxon>Solanum</taxon>
    </lineage>
</organism>
<reference evidence="2 3" key="1">
    <citation type="journal article" date="2021" name="bioRxiv">
        <title>Chromosome-scale and haplotype-resolved genome assembly of a tetraploid potato cultivar.</title>
        <authorList>
            <person name="Sun H."/>
            <person name="Jiao W.-B."/>
            <person name="Krause K."/>
            <person name="Campoy J.A."/>
            <person name="Goel M."/>
            <person name="Folz-Donahue K."/>
            <person name="Kukat C."/>
            <person name="Huettel B."/>
            <person name="Schneeberger K."/>
        </authorList>
    </citation>
    <scope>NUCLEOTIDE SEQUENCE [LARGE SCALE GENOMIC DNA]</scope>
    <source>
        <strain evidence="2">SolTubOtavaFocal</strain>
        <tissue evidence="2">Leaves</tissue>
    </source>
</reference>
<sequence>MADRIVIDLVEDEFNCEEAESYQDKIAQLEGKVAKMEQEIDGIKEMIVDLKNSSYENSLDYDLRDSFDEDLKGYSPIRATAYSNFDCNAQYLSNMHPLSQNEAFGNLSETSKDGENGGRHFNTKTNQISFTNEHASQLGRNLVEMESENETPYNLVDIPMYDGTGLPQNHLKAYLDWLASIGQGNEFNMILFVRTLTGPALMWYANQDTRKWFSWVDMAKDFIKKYGPPNRASKGCEV</sequence>
<dbReference type="EMBL" id="JAIVGD010000011">
    <property type="protein sequence ID" value="KAH0770767.1"/>
    <property type="molecule type" value="Genomic_DNA"/>
</dbReference>
<dbReference type="Proteomes" id="UP000826656">
    <property type="component" value="Unassembled WGS sequence"/>
</dbReference>
<gene>
    <name evidence="2" type="ORF">KY290_014748</name>
</gene>
<name>A0ABQ7VQI9_SOLTU</name>
<proteinExistence type="predicted"/>
<feature type="coiled-coil region" evidence="1">
    <location>
        <begin position="19"/>
        <end position="53"/>
    </location>
</feature>
<accession>A0ABQ7VQI9</accession>
<evidence type="ECO:0008006" key="4">
    <source>
        <dbReference type="Google" id="ProtNLM"/>
    </source>
</evidence>
<dbReference type="PANTHER" id="PTHR33223">
    <property type="entry name" value="CCHC-TYPE DOMAIN-CONTAINING PROTEIN"/>
    <property type="match status" value="1"/>
</dbReference>
<evidence type="ECO:0000313" key="3">
    <source>
        <dbReference type="Proteomes" id="UP000826656"/>
    </source>
</evidence>
<evidence type="ECO:0000256" key="1">
    <source>
        <dbReference type="SAM" id="Coils"/>
    </source>
</evidence>
<dbReference type="PANTHER" id="PTHR33223:SF8">
    <property type="entry name" value="OS04G0172440 PROTEIN"/>
    <property type="match status" value="1"/>
</dbReference>